<sequence>MIKQLTDHELIKLLDIKKSDKILDVGGSGKQQMLWWGVFPE</sequence>
<dbReference type="AlphaFoldDB" id="X1CKS8"/>
<dbReference type="EMBL" id="BART01016678">
    <property type="protein sequence ID" value="GAG84821.1"/>
    <property type="molecule type" value="Genomic_DNA"/>
</dbReference>
<protein>
    <submittedName>
        <fullName evidence="1">Uncharacterized protein</fullName>
    </submittedName>
</protein>
<reference evidence="1" key="1">
    <citation type="journal article" date="2014" name="Front. Microbiol.">
        <title>High frequency of phylogenetically diverse reductive dehalogenase-homologous genes in deep subseafloor sedimentary metagenomes.</title>
        <authorList>
            <person name="Kawai M."/>
            <person name="Futagami T."/>
            <person name="Toyoda A."/>
            <person name="Takaki Y."/>
            <person name="Nishi S."/>
            <person name="Hori S."/>
            <person name="Arai W."/>
            <person name="Tsubouchi T."/>
            <person name="Morono Y."/>
            <person name="Uchiyama I."/>
            <person name="Ito T."/>
            <person name="Fujiyama A."/>
            <person name="Inagaki F."/>
            <person name="Takami H."/>
        </authorList>
    </citation>
    <scope>NUCLEOTIDE SEQUENCE</scope>
    <source>
        <strain evidence="1">Expedition CK06-06</strain>
    </source>
</reference>
<organism evidence="1">
    <name type="scientific">marine sediment metagenome</name>
    <dbReference type="NCBI Taxonomy" id="412755"/>
    <lineage>
        <taxon>unclassified sequences</taxon>
        <taxon>metagenomes</taxon>
        <taxon>ecological metagenomes</taxon>
    </lineage>
</organism>
<comment type="caution">
    <text evidence="1">The sequence shown here is derived from an EMBL/GenBank/DDBJ whole genome shotgun (WGS) entry which is preliminary data.</text>
</comment>
<accession>X1CKS8</accession>
<name>X1CKS8_9ZZZZ</name>
<gene>
    <name evidence="1" type="ORF">S01H4_32008</name>
</gene>
<proteinExistence type="predicted"/>
<evidence type="ECO:0000313" key="1">
    <source>
        <dbReference type="EMBL" id="GAG84821.1"/>
    </source>
</evidence>